<organism evidence="1 2">
    <name type="scientific">Dendrobium nobile</name>
    <name type="common">Orchid</name>
    <dbReference type="NCBI Taxonomy" id="94219"/>
    <lineage>
        <taxon>Eukaryota</taxon>
        <taxon>Viridiplantae</taxon>
        <taxon>Streptophyta</taxon>
        <taxon>Embryophyta</taxon>
        <taxon>Tracheophyta</taxon>
        <taxon>Spermatophyta</taxon>
        <taxon>Magnoliopsida</taxon>
        <taxon>Liliopsida</taxon>
        <taxon>Asparagales</taxon>
        <taxon>Orchidaceae</taxon>
        <taxon>Epidendroideae</taxon>
        <taxon>Malaxideae</taxon>
        <taxon>Dendrobiinae</taxon>
        <taxon>Dendrobium</taxon>
    </lineage>
</organism>
<keyword evidence="2" id="KW-1185">Reference proteome</keyword>
<name>A0A8T3CBV6_DENNO</name>
<accession>A0A8T3CBV6</accession>
<protein>
    <submittedName>
        <fullName evidence="1">Uncharacterized protein</fullName>
    </submittedName>
</protein>
<dbReference type="AlphaFoldDB" id="A0A8T3CBV6"/>
<reference evidence="1" key="1">
    <citation type="journal article" date="2022" name="Front. Genet.">
        <title>Chromosome-Scale Assembly of the Dendrobium nobile Genome Provides Insights Into the Molecular Mechanism of the Biosynthesis of the Medicinal Active Ingredient of Dendrobium.</title>
        <authorList>
            <person name="Xu Q."/>
            <person name="Niu S.-C."/>
            <person name="Li K.-L."/>
            <person name="Zheng P.-J."/>
            <person name="Zhang X.-J."/>
            <person name="Jia Y."/>
            <person name="Liu Y."/>
            <person name="Niu Y.-X."/>
            <person name="Yu L.-H."/>
            <person name="Chen D.-F."/>
            <person name="Zhang G.-Q."/>
        </authorList>
    </citation>
    <scope>NUCLEOTIDE SEQUENCE</scope>
    <source>
        <tissue evidence="1">Leaf</tissue>
    </source>
</reference>
<dbReference type="Proteomes" id="UP000829196">
    <property type="component" value="Unassembled WGS sequence"/>
</dbReference>
<proteinExistence type="predicted"/>
<evidence type="ECO:0000313" key="1">
    <source>
        <dbReference type="EMBL" id="KAI0529232.1"/>
    </source>
</evidence>
<sequence>MCDPNFDLRMCFDPNSVSFKLEFIKFTSPHLMSYSLSSSASSTALFGFGSSPNQSLCLMFYIRIPYVTQFEFQEQVQVLVQSLLGSFEFNFDFISFEF</sequence>
<comment type="caution">
    <text evidence="1">The sequence shown here is derived from an EMBL/GenBank/DDBJ whole genome shotgun (WGS) entry which is preliminary data.</text>
</comment>
<evidence type="ECO:0000313" key="2">
    <source>
        <dbReference type="Proteomes" id="UP000829196"/>
    </source>
</evidence>
<gene>
    <name evidence="1" type="ORF">KFK09_001779</name>
</gene>
<dbReference type="EMBL" id="JAGYWB010000002">
    <property type="protein sequence ID" value="KAI0529232.1"/>
    <property type="molecule type" value="Genomic_DNA"/>
</dbReference>